<dbReference type="PANTHER" id="PTHR22932">
    <property type="entry name" value="TELOMERASE-BINDING PROTEIN P23 HSP90 CO-CHAPERONE"/>
    <property type="match status" value="1"/>
</dbReference>
<comment type="caution">
    <text evidence="4">The sequence shown here is derived from an EMBL/GenBank/DDBJ whole genome shotgun (WGS) entry which is preliminary data.</text>
</comment>
<dbReference type="EMBL" id="BTGC01000003">
    <property type="protein sequence ID" value="GMM49701.1"/>
    <property type="molecule type" value="Genomic_DNA"/>
</dbReference>
<organism evidence="4 5">
    <name type="scientific">Starmerella bacillaris</name>
    <name type="common">Yeast</name>
    <name type="synonym">Candida zemplinina</name>
    <dbReference type="NCBI Taxonomy" id="1247836"/>
    <lineage>
        <taxon>Eukaryota</taxon>
        <taxon>Fungi</taxon>
        <taxon>Dikarya</taxon>
        <taxon>Ascomycota</taxon>
        <taxon>Saccharomycotina</taxon>
        <taxon>Dipodascomycetes</taxon>
        <taxon>Dipodascales</taxon>
        <taxon>Trichomonascaceae</taxon>
        <taxon>Starmerella</taxon>
    </lineage>
</organism>
<evidence type="ECO:0000259" key="3">
    <source>
        <dbReference type="PROSITE" id="PS51203"/>
    </source>
</evidence>
<dbReference type="InterPro" id="IPR008978">
    <property type="entry name" value="HSP20-like_chaperone"/>
</dbReference>
<accession>A0AAV5RER7</accession>
<protein>
    <submittedName>
        <fullName evidence="4">Hsp90 cochaperone</fullName>
    </submittedName>
</protein>
<evidence type="ECO:0000313" key="5">
    <source>
        <dbReference type="Proteomes" id="UP001362899"/>
    </source>
</evidence>
<dbReference type="GO" id="GO:0006457">
    <property type="term" value="P:protein folding"/>
    <property type="evidence" value="ECO:0007669"/>
    <property type="project" value="TreeGrafter"/>
</dbReference>
<dbReference type="SUPFAM" id="SSF49764">
    <property type="entry name" value="HSP20-like chaperones"/>
    <property type="match status" value="1"/>
</dbReference>
<evidence type="ECO:0000313" key="4">
    <source>
        <dbReference type="EMBL" id="GMM49701.1"/>
    </source>
</evidence>
<dbReference type="GO" id="GO:0051087">
    <property type="term" value="F:protein-folding chaperone binding"/>
    <property type="evidence" value="ECO:0007669"/>
    <property type="project" value="TreeGrafter"/>
</dbReference>
<reference evidence="4 5" key="1">
    <citation type="journal article" date="2023" name="Elife">
        <title>Identification of key yeast species and microbe-microbe interactions impacting larval growth of Drosophila in the wild.</title>
        <authorList>
            <person name="Mure A."/>
            <person name="Sugiura Y."/>
            <person name="Maeda R."/>
            <person name="Honda K."/>
            <person name="Sakurai N."/>
            <person name="Takahashi Y."/>
            <person name="Watada M."/>
            <person name="Katoh T."/>
            <person name="Gotoh A."/>
            <person name="Gotoh Y."/>
            <person name="Taniguchi I."/>
            <person name="Nakamura K."/>
            <person name="Hayashi T."/>
            <person name="Katayama T."/>
            <person name="Uemura T."/>
            <person name="Hattori Y."/>
        </authorList>
    </citation>
    <scope>NUCLEOTIDE SEQUENCE [LARGE SCALE GENOMIC DNA]</scope>
    <source>
        <strain evidence="4 5">SB-73</strain>
    </source>
</reference>
<dbReference type="GO" id="GO:0005634">
    <property type="term" value="C:nucleus"/>
    <property type="evidence" value="ECO:0007669"/>
    <property type="project" value="TreeGrafter"/>
</dbReference>
<dbReference type="GO" id="GO:0051879">
    <property type="term" value="F:Hsp90 protein binding"/>
    <property type="evidence" value="ECO:0007669"/>
    <property type="project" value="InterPro"/>
</dbReference>
<keyword evidence="5" id="KW-1185">Reference proteome</keyword>
<dbReference type="Proteomes" id="UP001362899">
    <property type="component" value="Unassembled WGS sequence"/>
</dbReference>
<dbReference type="InterPro" id="IPR007052">
    <property type="entry name" value="CS_dom"/>
</dbReference>
<feature type="compositionally biased region" description="Gly residues" evidence="2">
    <location>
        <begin position="133"/>
        <end position="143"/>
    </location>
</feature>
<gene>
    <name evidence="4" type="ORF">DASB73_006590</name>
</gene>
<dbReference type="GO" id="GO:0005829">
    <property type="term" value="C:cytosol"/>
    <property type="evidence" value="ECO:0007669"/>
    <property type="project" value="TreeGrafter"/>
</dbReference>
<dbReference type="InterPro" id="IPR045250">
    <property type="entry name" value="p23-like"/>
</dbReference>
<dbReference type="GO" id="GO:0051131">
    <property type="term" value="P:chaperone-mediated protein complex assembly"/>
    <property type="evidence" value="ECO:0007669"/>
    <property type="project" value="TreeGrafter"/>
</dbReference>
<feature type="domain" description="CS" evidence="3">
    <location>
        <begin position="6"/>
        <end position="101"/>
    </location>
</feature>
<feature type="region of interest" description="Disordered" evidence="2">
    <location>
        <begin position="157"/>
        <end position="205"/>
    </location>
</feature>
<dbReference type="AlphaFoldDB" id="A0AAV5RER7"/>
<feature type="region of interest" description="Disordered" evidence="2">
    <location>
        <begin position="118"/>
        <end position="143"/>
    </location>
</feature>
<dbReference type="Gene3D" id="2.60.40.790">
    <property type="match status" value="1"/>
</dbReference>
<dbReference type="CDD" id="cd06465">
    <property type="entry name" value="p23_hB-ind1_like"/>
    <property type="match status" value="1"/>
</dbReference>
<comment type="similarity">
    <text evidence="1">Belongs to the p23/wos2 family.</text>
</comment>
<dbReference type="PROSITE" id="PS51203">
    <property type="entry name" value="CS"/>
    <property type="match status" value="1"/>
</dbReference>
<feature type="compositionally biased region" description="Basic and acidic residues" evidence="2">
    <location>
        <begin position="196"/>
        <end position="205"/>
    </location>
</feature>
<evidence type="ECO:0000256" key="1">
    <source>
        <dbReference type="ARBA" id="ARBA00025733"/>
    </source>
</evidence>
<proteinExistence type="inferred from homology"/>
<name>A0AAV5RER7_STABA</name>
<sequence>MTTPATIFPEIRWAQRSNAEDASKNLIWLTVVVTGLIESDVKVTETTFSFTGKNNDRNYKVEFELFDNIIADETKTFKTQQGVLVELKKQKKQEEYWPRLTKDSKRKPYIKTDFDKWVDEDEQNPQEENPMAGLGGGMPDLGAMGGMGGGEGMDFASLLGGAGGPGGFDMSKLGDMSQFKDLAGGSEDAEEENDETESKLGEAQE</sequence>
<evidence type="ECO:0000256" key="2">
    <source>
        <dbReference type="SAM" id="MobiDB-lite"/>
    </source>
</evidence>
<dbReference type="PANTHER" id="PTHR22932:SF1">
    <property type="entry name" value="CO-CHAPERONE PROTEIN DAF-41"/>
    <property type="match status" value="1"/>
</dbReference>